<accession>K3ZLN6</accession>
<reference evidence="2" key="2">
    <citation type="submission" date="2018-08" db="UniProtKB">
        <authorList>
            <consortium name="EnsemblPlants"/>
        </authorList>
    </citation>
    <scope>IDENTIFICATION</scope>
    <source>
        <strain evidence="2">Yugu1</strain>
    </source>
</reference>
<feature type="compositionally biased region" description="Acidic residues" evidence="1">
    <location>
        <begin position="183"/>
        <end position="196"/>
    </location>
</feature>
<dbReference type="Proteomes" id="UP000004995">
    <property type="component" value="Unassembled WGS sequence"/>
</dbReference>
<dbReference type="eggNOG" id="ENOG502QQ1N">
    <property type="taxonomic scope" value="Eukaryota"/>
</dbReference>
<dbReference type="SUPFAM" id="SSF140383">
    <property type="entry name" value="BSD domain-like"/>
    <property type="match status" value="1"/>
</dbReference>
<keyword evidence="3" id="KW-1185">Reference proteome</keyword>
<name>K3ZLN6_SETIT</name>
<evidence type="ECO:0000313" key="3">
    <source>
        <dbReference type="Proteomes" id="UP000004995"/>
    </source>
</evidence>
<feature type="compositionally biased region" description="Basic and acidic residues" evidence="1">
    <location>
        <begin position="154"/>
        <end position="170"/>
    </location>
</feature>
<proteinExistence type="predicted"/>
<reference evidence="3" key="1">
    <citation type="journal article" date="2012" name="Nat. Biotechnol.">
        <title>Reference genome sequence of the model plant Setaria.</title>
        <authorList>
            <person name="Bennetzen J.L."/>
            <person name="Schmutz J."/>
            <person name="Wang H."/>
            <person name="Percifield R."/>
            <person name="Hawkins J."/>
            <person name="Pontaroli A.C."/>
            <person name="Estep M."/>
            <person name="Feng L."/>
            <person name="Vaughn J.N."/>
            <person name="Grimwood J."/>
            <person name="Jenkins J."/>
            <person name="Barry K."/>
            <person name="Lindquist E."/>
            <person name="Hellsten U."/>
            <person name="Deshpande S."/>
            <person name="Wang X."/>
            <person name="Wu X."/>
            <person name="Mitros T."/>
            <person name="Triplett J."/>
            <person name="Yang X."/>
            <person name="Ye C.Y."/>
            <person name="Mauro-Herrera M."/>
            <person name="Wang L."/>
            <person name="Li P."/>
            <person name="Sharma M."/>
            <person name="Sharma R."/>
            <person name="Ronald P.C."/>
            <person name="Panaud O."/>
            <person name="Kellogg E.A."/>
            <person name="Brutnell T.P."/>
            <person name="Doust A.N."/>
            <person name="Tuskan G.A."/>
            <person name="Rokhsar D."/>
            <person name="Devos K.M."/>
        </authorList>
    </citation>
    <scope>NUCLEOTIDE SEQUENCE [LARGE SCALE GENOMIC DNA]</scope>
    <source>
        <strain evidence="3">cv. Yugu1</strain>
    </source>
</reference>
<dbReference type="InParanoid" id="K3ZLN6"/>
<organism evidence="2 3">
    <name type="scientific">Setaria italica</name>
    <name type="common">Foxtail millet</name>
    <name type="synonym">Panicum italicum</name>
    <dbReference type="NCBI Taxonomy" id="4555"/>
    <lineage>
        <taxon>Eukaryota</taxon>
        <taxon>Viridiplantae</taxon>
        <taxon>Streptophyta</taxon>
        <taxon>Embryophyta</taxon>
        <taxon>Tracheophyta</taxon>
        <taxon>Spermatophyta</taxon>
        <taxon>Magnoliopsida</taxon>
        <taxon>Liliopsida</taxon>
        <taxon>Poales</taxon>
        <taxon>Poaceae</taxon>
        <taxon>PACMAD clade</taxon>
        <taxon>Panicoideae</taxon>
        <taxon>Panicodae</taxon>
        <taxon>Paniceae</taxon>
        <taxon>Cenchrinae</taxon>
        <taxon>Setaria</taxon>
    </lineage>
</organism>
<dbReference type="PANTHER" id="PTHR31923:SF22">
    <property type="entry name" value="OS01G0766600 PROTEIN"/>
    <property type="match status" value="1"/>
</dbReference>
<dbReference type="InterPro" id="IPR035925">
    <property type="entry name" value="BSD_dom_sf"/>
</dbReference>
<dbReference type="EMBL" id="AGNK02004770">
    <property type="status" value="NOT_ANNOTATED_CDS"/>
    <property type="molecule type" value="Genomic_DNA"/>
</dbReference>
<dbReference type="STRING" id="4555.K3ZLN6"/>
<dbReference type="OMA" id="SKFSHED"/>
<dbReference type="PANTHER" id="PTHR31923">
    <property type="entry name" value="BSD DOMAIN-CONTAINING PROTEIN"/>
    <property type="match status" value="1"/>
</dbReference>
<evidence type="ECO:0000313" key="2">
    <source>
        <dbReference type="EnsemblPlants" id="KQK94169"/>
    </source>
</evidence>
<evidence type="ECO:0000256" key="1">
    <source>
        <dbReference type="SAM" id="MobiDB-lite"/>
    </source>
</evidence>
<feature type="compositionally biased region" description="Acidic residues" evidence="1">
    <location>
        <begin position="212"/>
        <end position="225"/>
    </location>
</feature>
<dbReference type="Gramene" id="KQK94169">
    <property type="protein sequence ID" value="KQK94169"/>
    <property type="gene ID" value="SETIT_027497mg"/>
</dbReference>
<dbReference type="AlphaFoldDB" id="K3ZLN6"/>
<dbReference type="EnsemblPlants" id="KQK94169">
    <property type="protein sequence ID" value="KQK94169"/>
    <property type="gene ID" value="SETIT_027497mg"/>
</dbReference>
<feature type="compositionally biased region" description="Low complexity" evidence="1">
    <location>
        <begin position="88"/>
        <end position="101"/>
    </location>
</feature>
<feature type="compositionally biased region" description="Polar residues" evidence="1">
    <location>
        <begin position="102"/>
        <end position="133"/>
    </location>
</feature>
<protein>
    <submittedName>
        <fullName evidence="2">Uncharacterized protein</fullName>
    </submittedName>
</protein>
<feature type="region of interest" description="Disordered" evidence="1">
    <location>
        <begin position="87"/>
        <end position="225"/>
    </location>
</feature>
<dbReference type="HOGENOM" id="CLU_107365_0_0_1"/>
<sequence>MAVVTGATVRREAATVGNGGGGGWRWQRRLAAAGSLSLCLVQLCSTIMSEACFWKIYFVLLHSKLNKQDAEILSTPQILEAREELLQSSPTKNKPSSKNMSAPSTQPEDSTLSPSSIQNESSMSEAPSVQEPTSDPVPNVEAEKHPISTTDTEVIDKSVIQEELVVKTEVESLPTEKSNPNLVEDDDEKEVDDWLQDMDLVPSKTGNTAPAGEEEDVSFSDLEDD</sequence>